<evidence type="ECO:0000259" key="9">
    <source>
        <dbReference type="Pfam" id="PF07992"/>
    </source>
</evidence>
<dbReference type="Pfam" id="PF00071">
    <property type="entry name" value="Ras"/>
    <property type="match status" value="1"/>
</dbReference>
<protein>
    <recommendedName>
        <fullName evidence="8">Thioredoxin reductase</fullName>
        <ecNumber evidence="8">1.8.1.9</ecNumber>
    </recommendedName>
</protein>
<keyword evidence="5 8" id="KW-0560">Oxidoreductase</keyword>
<evidence type="ECO:0000256" key="8">
    <source>
        <dbReference type="RuleBase" id="RU003881"/>
    </source>
</evidence>
<evidence type="ECO:0000256" key="6">
    <source>
        <dbReference type="ARBA" id="ARBA00023157"/>
    </source>
</evidence>
<dbReference type="SMART" id="SM00175">
    <property type="entry name" value="RAB"/>
    <property type="match status" value="1"/>
</dbReference>
<dbReference type="AlphaFoldDB" id="A0A1J8QK57"/>
<dbReference type="PRINTS" id="PR00469">
    <property type="entry name" value="PNDRDTASEII"/>
</dbReference>
<dbReference type="FunFam" id="3.50.50.60:FF:000064">
    <property type="entry name" value="Thioredoxin reductase"/>
    <property type="match status" value="1"/>
</dbReference>
<dbReference type="InterPro" id="IPR008255">
    <property type="entry name" value="Pyr_nucl-diS_OxRdtase_2_AS"/>
</dbReference>
<dbReference type="PANTHER" id="PTHR48105">
    <property type="entry name" value="THIOREDOXIN REDUCTASE 1-RELATED-RELATED"/>
    <property type="match status" value="1"/>
</dbReference>
<dbReference type="InterPro" id="IPR036188">
    <property type="entry name" value="FAD/NAD-bd_sf"/>
</dbReference>
<feature type="domain" description="FAD/NAD(P)-binding" evidence="9">
    <location>
        <begin position="336"/>
        <end position="635"/>
    </location>
</feature>
<dbReference type="PRINTS" id="PR00368">
    <property type="entry name" value="FADPNR"/>
</dbReference>
<dbReference type="InterPro" id="IPR023753">
    <property type="entry name" value="FAD/NAD-binding_dom"/>
</dbReference>
<dbReference type="EMBL" id="LVVM01004802">
    <property type="protein sequence ID" value="OJA12164.1"/>
    <property type="molecule type" value="Genomic_DNA"/>
</dbReference>
<dbReference type="InterPro" id="IPR005982">
    <property type="entry name" value="Thioredox_Rdtase"/>
</dbReference>
<dbReference type="GO" id="GO:0019430">
    <property type="term" value="P:removal of superoxide radicals"/>
    <property type="evidence" value="ECO:0007669"/>
    <property type="project" value="InterPro"/>
</dbReference>
<evidence type="ECO:0000256" key="5">
    <source>
        <dbReference type="ARBA" id="ARBA00023002"/>
    </source>
</evidence>
<evidence type="ECO:0000256" key="4">
    <source>
        <dbReference type="ARBA" id="ARBA00022857"/>
    </source>
</evidence>
<keyword evidence="4 8" id="KW-0521">NADP</keyword>
<dbReference type="OrthoDB" id="371245at2759"/>
<dbReference type="SUPFAM" id="SSF52540">
    <property type="entry name" value="P-loop containing nucleoside triphosphate hydrolases"/>
    <property type="match status" value="1"/>
</dbReference>
<keyword evidence="11" id="KW-1185">Reference proteome</keyword>
<dbReference type="Gene3D" id="3.50.50.60">
    <property type="entry name" value="FAD/NAD(P)-binding domain"/>
    <property type="match status" value="2"/>
</dbReference>
<evidence type="ECO:0000256" key="2">
    <source>
        <dbReference type="ARBA" id="ARBA00022630"/>
    </source>
</evidence>
<name>A0A1J8QK57_9AGAM</name>
<dbReference type="SMART" id="SM00173">
    <property type="entry name" value="RAS"/>
    <property type="match status" value="1"/>
</dbReference>
<dbReference type="GO" id="GO:0005525">
    <property type="term" value="F:GTP binding"/>
    <property type="evidence" value="ECO:0007669"/>
    <property type="project" value="InterPro"/>
</dbReference>
<dbReference type="EC" id="1.8.1.9" evidence="8"/>
<dbReference type="InterPro" id="IPR027417">
    <property type="entry name" value="P-loop_NTPase"/>
</dbReference>
<organism evidence="10 11">
    <name type="scientific">Rhizopogon vesiculosus</name>
    <dbReference type="NCBI Taxonomy" id="180088"/>
    <lineage>
        <taxon>Eukaryota</taxon>
        <taxon>Fungi</taxon>
        <taxon>Dikarya</taxon>
        <taxon>Basidiomycota</taxon>
        <taxon>Agaricomycotina</taxon>
        <taxon>Agaricomycetes</taxon>
        <taxon>Agaricomycetidae</taxon>
        <taxon>Boletales</taxon>
        <taxon>Suillineae</taxon>
        <taxon>Rhizopogonaceae</taxon>
        <taxon>Rhizopogon</taxon>
    </lineage>
</organism>
<dbReference type="PROSITE" id="PS00573">
    <property type="entry name" value="PYRIDINE_REDOX_2"/>
    <property type="match status" value="1"/>
</dbReference>
<comment type="cofactor">
    <cofactor evidence="8">
        <name>FAD</name>
        <dbReference type="ChEBI" id="CHEBI:57692"/>
    </cofactor>
    <text evidence="8">Binds 1 FAD per subunit.</text>
</comment>
<comment type="similarity">
    <text evidence="1">Belongs to the class-II pyridine nucleotide-disulfide oxidoreductase family.</text>
</comment>
<dbReference type="GO" id="GO:0003924">
    <property type="term" value="F:GTPase activity"/>
    <property type="evidence" value="ECO:0007669"/>
    <property type="project" value="InterPro"/>
</dbReference>
<evidence type="ECO:0000313" key="11">
    <source>
        <dbReference type="Proteomes" id="UP000183567"/>
    </source>
</evidence>
<dbReference type="Pfam" id="PF07992">
    <property type="entry name" value="Pyr_redox_2"/>
    <property type="match status" value="1"/>
</dbReference>
<dbReference type="Gene3D" id="3.40.50.300">
    <property type="entry name" value="P-loop containing nucleotide triphosphate hydrolases"/>
    <property type="match status" value="1"/>
</dbReference>
<gene>
    <name evidence="10" type="ORF">AZE42_05958</name>
</gene>
<accession>A0A1J8QK57</accession>
<dbReference type="SUPFAM" id="SSF51905">
    <property type="entry name" value="FAD/NAD(P)-binding domain"/>
    <property type="match status" value="1"/>
</dbReference>
<evidence type="ECO:0000256" key="1">
    <source>
        <dbReference type="ARBA" id="ARBA00009333"/>
    </source>
</evidence>
<evidence type="ECO:0000313" key="10">
    <source>
        <dbReference type="EMBL" id="OJA12164.1"/>
    </source>
</evidence>
<evidence type="ECO:0000256" key="3">
    <source>
        <dbReference type="ARBA" id="ARBA00022827"/>
    </source>
</evidence>
<keyword evidence="7 8" id="KW-0676">Redox-active center</keyword>
<dbReference type="NCBIfam" id="TIGR01292">
    <property type="entry name" value="TRX_reduct"/>
    <property type="match status" value="1"/>
</dbReference>
<dbReference type="GO" id="GO:0004791">
    <property type="term" value="F:thioredoxin-disulfide reductase (NADPH) activity"/>
    <property type="evidence" value="ECO:0007669"/>
    <property type="project" value="UniProtKB-EC"/>
</dbReference>
<sequence length="656" mass="73133">MLPYSRSLRGNPKLQRAIAKPMQDDIEPEICPVPPPKYRIVFVSPLVGARSKIAKAFCPTLADRYPRDYRKFPRIKECVVDGEPVTIELIDTLGPGHHDDYFEKAAMDDYIDRGDGFLFIYSADHRKSLELAKENYSRVVKIKRHERDNATNPIPGMLVAVRVEEEDRAMWMEVPWEDGNKLAEEMNVAFMQVSLKNGRNVDEVFIHIARLIKKHQERKKRISNLHWAYYDQKVLDDRYERGQERNKFRHITTGNEKNIHDQLDYGSEVEKEQLGTGCCTGRPESSYCTLFSRFRILKGLRALPLAASPSVSDRTYSKMAPLTNGKVPKSTKMHSKVVIIGSGPAGHTAAVYLARANLNPVLFEGFMANGFAAGGQLTTTTDVENYPGFPSGILGPELMDKFREQSLRFGTTIITETVSKIDLSARPFRYWRESEENDVPETADTIIIATGASAKRLGLKGEVAYWQSGISACAVCDGAVPIFRNQPLAVIGGGDSAAEEATYLTKYGSHVYVLVRRSELRASKIMAKRLMNNPKITILWNTVATECQGDGDLLNNLRIKDVTTGQERDLPVRGLFYAIGHEPATALVRSQLQTDPDGYIITVPGTTQTSVKGVFAAGDVQDKRYRQAITSAGSGCMAALEAERLIAEEEEGVDED</sequence>
<dbReference type="InterPro" id="IPR050097">
    <property type="entry name" value="Ferredoxin-NADP_redctase_2"/>
</dbReference>
<keyword evidence="2 8" id="KW-0285">Flavoprotein</keyword>
<dbReference type="PROSITE" id="PS51421">
    <property type="entry name" value="RAS"/>
    <property type="match status" value="1"/>
</dbReference>
<dbReference type="GO" id="GO:0005737">
    <property type="term" value="C:cytoplasm"/>
    <property type="evidence" value="ECO:0007669"/>
    <property type="project" value="InterPro"/>
</dbReference>
<dbReference type="STRING" id="180088.A0A1J8QK57"/>
<reference evidence="10 11" key="1">
    <citation type="submission" date="2016-03" db="EMBL/GenBank/DDBJ databases">
        <title>Comparative genomics of the ectomycorrhizal sister species Rhizopogon vinicolor and Rhizopogon vesiculosus (Basidiomycota: Boletales) reveals a divergence of the mating type B locus.</title>
        <authorList>
            <person name="Mujic A.B."/>
            <person name="Kuo A."/>
            <person name="Tritt A."/>
            <person name="Lipzen A."/>
            <person name="Chen C."/>
            <person name="Johnson J."/>
            <person name="Sharma A."/>
            <person name="Barry K."/>
            <person name="Grigoriev I.V."/>
            <person name="Spatafora J.W."/>
        </authorList>
    </citation>
    <scope>NUCLEOTIDE SEQUENCE [LARGE SCALE GENOMIC DNA]</scope>
    <source>
        <strain evidence="10 11">AM-OR11-056</strain>
    </source>
</reference>
<keyword evidence="3 8" id="KW-0274">FAD</keyword>
<comment type="catalytic activity">
    <reaction evidence="8">
        <text>[thioredoxin]-dithiol + NADP(+) = [thioredoxin]-disulfide + NADPH + H(+)</text>
        <dbReference type="Rhea" id="RHEA:20345"/>
        <dbReference type="Rhea" id="RHEA-COMP:10698"/>
        <dbReference type="Rhea" id="RHEA-COMP:10700"/>
        <dbReference type="ChEBI" id="CHEBI:15378"/>
        <dbReference type="ChEBI" id="CHEBI:29950"/>
        <dbReference type="ChEBI" id="CHEBI:50058"/>
        <dbReference type="ChEBI" id="CHEBI:57783"/>
        <dbReference type="ChEBI" id="CHEBI:58349"/>
        <dbReference type="EC" id="1.8.1.9"/>
    </reaction>
</comment>
<dbReference type="InterPro" id="IPR001806">
    <property type="entry name" value="Small_GTPase"/>
</dbReference>
<evidence type="ECO:0000256" key="7">
    <source>
        <dbReference type="ARBA" id="ARBA00023284"/>
    </source>
</evidence>
<dbReference type="PROSITE" id="PS51419">
    <property type="entry name" value="RAB"/>
    <property type="match status" value="1"/>
</dbReference>
<keyword evidence="6" id="KW-1015">Disulfide bond</keyword>
<proteinExistence type="inferred from homology"/>
<dbReference type="Proteomes" id="UP000183567">
    <property type="component" value="Unassembled WGS sequence"/>
</dbReference>
<comment type="caution">
    <text evidence="10">The sequence shown here is derived from an EMBL/GenBank/DDBJ whole genome shotgun (WGS) entry which is preliminary data.</text>
</comment>